<proteinExistence type="predicted"/>
<evidence type="ECO:0000259" key="1">
    <source>
        <dbReference type="Pfam" id="PF01106"/>
    </source>
</evidence>
<sequence length="198" mass="21263">MITLTDVARHKILGLLAKDPRKDLALRFSIDGRGPGGYKYRLGFVPLVDKIATDTAVDLEGFQVLIDGESAPNLQGANIDFVETLQESGFKIDNPNSPWADPLAQAVQRVLDQDINPAVASHGGFVVLHEVKDGTAYIELQGGCQGCGMAAVTLRQGIELRIKEMVPDIREVTDVTDHAVGANPYYAPSEDGHSPLSG</sequence>
<reference evidence="3 4" key="1">
    <citation type="journal article" date="2019" name="Nat. Microbiol.">
        <title>Mediterranean grassland soil C-N compound turnover is dependent on rainfall and depth, and is mediated by genomically divergent microorganisms.</title>
        <authorList>
            <person name="Diamond S."/>
            <person name="Andeer P.F."/>
            <person name="Li Z."/>
            <person name="Crits-Christoph A."/>
            <person name="Burstein D."/>
            <person name="Anantharaman K."/>
            <person name="Lane K.R."/>
            <person name="Thomas B.C."/>
            <person name="Pan C."/>
            <person name="Northen T.R."/>
            <person name="Banfield J.F."/>
        </authorList>
    </citation>
    <scope>NUCLEOTIDE SEQUENCE [LARGE SCALE GENOMIC DNA]</scope>
    <source>
        <strain evidence="3">WS_10</strain>
    </source>
</reference>
<dbReference type="SUPFAM" id="SSF89360">
    <property type="entry name" value="HesB-like domain"/>
    <property type="match status" value="1"/>
</dbReference>
<dbReference type="InterPro" id="IPR016092">
    <property type="entry name" value="ATAP"/>
</dbReference>
<dbReference type="Gene3D" id="3.30.300.130">
    <property type="entry name" value="Fe-S cluster assembly (FSCA)"/>
    <property type="match status" value="1"/>
</dbReference>
<dbReference type="PANTHER" id="PTHR11178">
    <property type="entry name" value="IRON-SULFUR CLUSTER SCAFFOLD PROTEIN NFU-RELATED"/>
    <property type="match status" value="1"/>
</dbReference>
<name>A0A538UAB8_UNCEI</name>
<dbReference type="GO" id="GO:0016226">
    <property type="term" value="P:iron-sulfur cluster assembly"/>
    <property type="evidence" value="ECO:0007669"/>
    <property type="project" value="InterPro"/>
</dbReference>
<evidence type="ECO:0000259" key="2">
    <source>
        <dbReference type="Pfam" id="PF01521"/>
    </source>
</evidence>
<dbReference type="GO" id="GO:0005506">
    <property type="term" value="F:iron ion binding"/>
    <property type="evidence" value="ECO:0007669"/>
    <property type="project" value="InterPro"/>
</dbReference>
<dbReference type="Proteomes" id="UP000319836">
    <property type="component" value="Unassembled WGS sequence"/>
</dbReference>
<evidence type="ECO:0000313" key="3">
    <source>
        <dbReference type="EMBL" id="TMQ72800.1"/>
    </source>
</evidence>
<dbReference type="InterPro" id="IPR000361">
    <property type="entry name" value="ATAP_core_dom"/>
</dbReference>
<dbReference type="Pfam" id="PF01106">
    <property type="entry name" value="NifU"/>
    <property type="match status" value="1"/>
</dbReference>
<protein>
    <submittedName>
        <fullName evidence="3">Iron-sulfur cluster assembly accessory protein</fullName>
    </submittedName>
</protein>
<dbReference type="Pfam" id="PF01521">
    <property type="entry name" value="Fe-S_biosyn"/>
    <property type="match status" value="1"/>
</dbReference>
<dbReference type="Gene3D" id="2.60.300.12">
    <property type="entry name" value="HesB-like domain"/>
    <property type="match status" value="1"/>
</dbReference>
<dbReference type="InterPro" id="IPR034904">
    <property type="entry name" value="FSCA_dom_sf"/>
</dbReference>
<feature type="domain" description="NIF system FeS cluster assembly NifU C-terminal" evidence="1">
    <location>
        <begin position="107"/>
        <end position="172"/>
    </location>
</feature>
<organism evidence="3 4">
    <name type="scientific">Eiseniibacteriota bacterium</name>
    <dbReference type="NCBI Taxonomy" id="2212470"/>
    <lineage>
        <taxon>Bacteria</taxon>
        <taxon>Candidatus Eiseniibacteriota</taxon>
    </lineage>
</organism>
<feature type="domain" description="Core" evidence="2">
    <location>
        <begin position="2"/>
        <end position="96"/>
    </location>
</feature>
<dbReference type="GO" id="GO:0051537">
    <property type="term" value="F:2 iron, 2 sulfur cluster binding"/>
    <property type="evidence" value="ECO:0007669"/>
    <property type="project" value="UniProtKB-ARBA"/>
</dbReference>
<dbReference type="InterPro" id="IPR035903">
    <property type="entry name" value="HesB-like_dom_sf"/>
</dbReference>
<comment type="caution">
    <text evidence="3">The sequence shown here is derived from an EMBL/GenBank/DDBJ whole genome shotgun (WGS) entry which is preliminary data.</text>
</comment>
<accession>A0A538UAB8</accession>
<dbReference type="SUPFAM" id="SSF117916">
    <property type="entry name" value="Fe-S cluster assembly (FSCA) domain-like"/>
    <property type="match status" value="1"/>
</dbReference>
<dbReference type="NCBIfam" id="TIGR00049">
    <property type="entry name" value="iron-sulfur cluster assembly accessory protein"/>
    <property type="match status" value="1"/>
</dbReference>
<dbReference type="EMBL" id="VBPA01000038">
    <property type="protein sequence ID" value="TMQ72800.1"/>
    <property type="molecule type" value="Genomic_DNA"/>
</dbReference>
<dbReference type="PANTHER" id="PTHR11178:SF51">
    <property type="entry name" value="FE_S BIOGENESIS PROTEIN NFUA"/>
    <property type="match status" value="1"/>
</dbReference>
<gene>
    <name evidence="3" type="ORF">E6K80_01830</name>
</gene>
<evidence type="ECO:0000313" key="4">
    <source>
        <dbReference type="Proteomes" id="UP000319836"/>
    </source>
</evidence>
<dbReference type="AlphaFoldDB" id="A0A538UAB8"/>
<dbReference type="InterPro" id="IPR001075">
    <property type="entry name" value="NIF_FeS_clus_asmbl_NifU_C"/>
</dbReference>